<dbReference type="Proteomes" id="UP000197138">
    <property type="component" value="Unassembled WGS sequence"/>
</dbReference>
<evidence type="ECO:0000313" key="2">
    <source>
        <dbReference type="Proteomes" id="UP000197138"/>
    </source>
</evidence>
<dbReference type="EMBL" id="MTKT01002520">
    <property type="protein sequence ID" value="OWM77745.1"/>
    <property type="molecule type" value="Genomic_DNA"/>
</dbReference>
<sequence>MNNIMVAPHHVSSAEPTIRRPMALGNLWTTLSSPLRGSLSPLQGSLKTSERSRVSADPQWPNLPFFNDIGGKARSSLAVLRSTGKGRYEEVVEVVVVEAVVVPVHMALDQVMVQEVALEMVSTMVVAEVVEEEAMVVEEGQATVALARDIDPEVDMDMAVVGKEEVVEEGQAVVEVEARA</sequence>
<accession>A0A218WXZ4</accession>
<comment type="caution">
    <text evidence="1">The sequence shown here is derived from an EMBL/GenBank/DDBJ whole genome shotgun (WGS) entry which is preliminary data.</text>
</comment>
<protein>
    <submittedName>
        <fullName evidence="1">Uncharacterized protein</fullName>
    </submittedName>
</protein>
<dbReference type="AlphaFoldDB" id="A0A218WXZ4"/>
<evidence type="ECO:0000313" key="1">
    <source>
        <dbReference type="EMBL" id="OWM77745.1"/>
    </source>
</evidence>
<gene>
    <name evidence="1" type="ORF">CDL15_Pgr012447</name>
</gene>
<reference evidence="2" key="1">
    <citation type="journal article" date="2017" name="Plant J.">
        <title>The pomegranate (Punica granatum L.) genome and the genomics of punicalagin biosynthesis.</title>
        <authorList>
            <person name="Qin G."/>
            <person name="Xu C."/>
            <person name="Ming R."/>
            <person name="Tang H."/>
            <person name="Guyot R."/>
            <person name="Kramer E.M."/>
            <person name="Hu Y."/>
            <person name="Yi X."/>
            <person name="Qi Y."/>
            <person name="Xu X."/>
            <person name="Gao Z."/>
            <person name="Pan H."/>
            <person name="Jian J."/>
            <person name="Tian Y."/>
            <person name="Yue Z."/>
            <person name="Xu Y."/>
        </authorList>
    </citation>
    <scope>NUCLEOTIDE SEQUENCE [LARGE SCALE GENOMIC DNA]</scope>
    <source>
        <strain evidence="2">cv. Dabenzi</strain>
    </source>
</reference>
<organism evidence="1 2">
    <name type="scientific">Punica granatum</name>
    <name type="common">Pomegranate</name>
    <dbReference type="NCBI Taxonomy" id="22663"/>
    <lineage>
        <taxon>Eukaryota</taxon>
        <taxon>Viridiplantae</taxon>
        <taxon>Streptophyta</taxon>
        <taxon>Embryophyta</taxon>
        <taxon>Tracheophyta</taxon>
        <taxon>Spermatophyta</taxon>
        <taxon>Magnoliopsida</taxon>
        <taxon>eudicotyledons</taxon>
        <taxon>Gunneridae</taxon>
        <taxon>Pentapetalae</taxon>
        <taxon>rosids</taxon>
        <taxon>malvids</taxon>
        <taxon>Myrtales</taxon>
        <taxon>Lythraceae</taxon>
        <taxon>Punica</taxon>
    </lineage>
</organism>
<name>A0A218WXZ4_PUNGR</name>
<proteinExistence type="predicted"/>